<evidence type="ECO:0000313" key="2">
    <source>
        <dbReference type="Proteomes" id="UP000033710"/>
    </source>
</evidence>
<dbReference type="Proteomes" id="UP000033710">
    <property type="component" value="Unassembled WGS sequence"/>
</dbReference>
<dbReference type="KEGG" id="ssck:SPSK_01256"/>
<reference evidence="1 2" key="2">
    <citation type="journal article" date="2015" name="Eukaryot. Cell">
        <title>Asexual propagation of a virulent clone complex in a human and feline outbreak of sporotrichosis.</title>
        <authorList>
            <person name="Teixeira Mde M."/>
            <person name="Rodrigues A.M."/>
            <person name="Tsui C.K."/>
            <person name="de Almeida L.G."/>
            <person name="Van Diepeningen A.D."/>
            <person name="van den Ende B.G."/>
            <person name="Fernandes G.F."/>
            <person name="Kano R."/>
            <person name="Hamelin R.C."/>
            <person name="Lopes-Bezerra L.M."/>
            <person name="Vasconcelos A.T."/>
            <person name="de Hoog S."/>
            <person name="de Camargo Z.P."/>
            <person name="Felipe M.S."/>
        </authorList>
    </citation>
    <scope>NUCLEOTIDE SEQUENCE [LARGE SCALE GENOMIC DNA]</scope>
    <source>
        <strain evidence="1 2">1099-18</strain>
    </source>
</reference>
<evidence type="ECO:0000313" key="1">
    <source>
        <dbReference type="EMBL" id="KJR81504.1"/>
    </source>
</evidence>
<dbReference type="OrthoDB" id="10364696at2759"/>
<gene>
    <name evidence="1" type="ORF">SPSK_01256</name>
</gene>
<dbReference type="EMBL" id="AXCR01000011">
    <property type="protein sequence ID" value="KJR81504.1"/>
    <property type="molecule type" value="Genomic_DNA"/>
</dbReference>
<dbReference type="VEuPathDB" id="FungiDB:SPSK_01256"/>
<name>A0A0F2LXE5_SPOSC</name>
<protein>
    <submittedName>
        <fullName evidence="1">Uncharacterized protein</fullName>
    </submittedName>
</protein>
<comment type="caution">
    <text evidence="1">The sequence shown here is derived from an EMBL/GenBank/DDBJ whole genome shotgun (WGS) entry which is preliminary data.</text>
</comment>
<accession>A0A0F2LXE5</accession>
<proteinExistence type="predicted"/>
<dbReference type="RefSeq" id="XP_016584180.1">
    <property type="nucleotide sequence ID" value="XM_016728187.1"/>
</dbReference>
<reference evidence="1 2" key="1">
    <citation type="journal article" date="2014" name="BMC Genomics">
        <title>Comparative genomics of the major fungal agents of human and animal Sporotrichosis: Sporothrix schenckii and Sporothrix brasiliensis.</title>
        <authorList>
            <person name="Teixeira M.M."/>
            <person name="de Almeida L.G."/>
            <person name="Kubitschek-Barreira P."/>
            <person name="Alves F.L."/>
            <person name="Kioshima E.S."/>
            <person name="Abadio A.K."/>
            <person name="Fernandes L."/>
            <person name="Derengowski L.S."/>
            <person name="Ferreira K.S."/>
            <person name="Souza R.C."/>
            <person name="Ruiz J.C."/>
            <person name="de Andrade N.C."/>
            <person name="Paes H.C."/>
            <person name="Nicola A.M."/>
            <person name="Albuquerque P."/>
            <person name="Gerber A.L."/>
            <person name="Martins V.P."/>
            <person name="Peconick L.D."/>
            <person name="Neto A.V."/>
            <person name="Chaucanez C.B."/>
            <person name="Silva P.A."/>
            <person name="Cunha O.L."/>
            <person name="de Oliveira F.F."/>
            <person name="dos Santos T.C."/>
            <person name="Barros A.L."/>
            <person name="Soares M.A."/>
            <person name="de Oliveira L.M."/>
            <person name="Marini M.M."/>
            <person name="Villalobos-Duno H."/>
            <person name="Cunha M.M."/>
            <person name="de Hoog S."/>
            <person name="da Silveira J.F."/>
            <person name="Henrissat B."/>
            <person name="Nino-Vega G.A."/>
            <person name="Cisalpino P.S."/>
            <person name="Mora-Montes H.M."/>
            <person name="Almeida S.R."/>
            <person name="Stajich J.E."/>
            <person name="Lopes-Bezerra L.M."/>
            <person name="Vasconcelos A.T."/>
            <person name="Felipe M.S."/>
        </authorList>
    </citation>
    <scope>NUCLEOTIDE SEQUENCE [LARGE SCALE GENOMIC DNA]</scope>
    <source>
        <strain evidence="1 2">1099-18</strain>
    </source>
</reference>
<organism evidence="1 2">
    <name type="scientific">Sporothrix schenckii 1099-18</name>
    <dbReference type="NCBI Taxonomy" id="1397361"/>
    <lineage>
        <taxon>Eukaryota</taxon>
        <taxon>Fungi</taxon>
        <taxon>Dikarya</taxon>
        <taxon>Ascomycota</taxon>
        <taxon>Pezizomycotina</taxon>
        <taxon>Sordariomycetes</taxon>
        <taxon>Sordariomycetidae</taxon>
        <taxon>Ophiostomatales</taxon>
        <taxon>Ophiostomataceae</taxon>
        <taxon>Sporothrix</taxon>
    </lineage>
</organism>
<sequence>MAANCQPCYTRTIIVEQPLPTCRPSFVEPFPHQACGMVCVRQAQAREVRQAGEADVDTAALIPTITIVKSTTVTAATVTSTIPGINAACPTTNTVTVTQSRSGYSAQNPYKFCGRALPPDCSCGGGARATSTLVEVHTVSQTETVFVTKPPMRCRPIPTPPPLDGREDVSMPLSTECATYATQWEEVLCYDGSNRAVTAAPPAPLAATTVQSGLPLTTYTSDCTVHVVYRSAECGSSSLR</sequence>
<dbReference type="GeneID" id="27663464"/>
<dbReference type="AlphaFoldDB" id="A0A0F2LXE5"/>